<name>X0H3R5_FUSOX</name>
<evidence type="ECO:0000256" key="6">
    <source>
        <dbReference type="PIRSR" id="PIRSR602401-1"/>
    </source>
</evidence>
<dbReference type="InterPro" id="IPR001128">
    <property type="entry name" value="Cyt_P450"/>
</dbReference>
<evidence type="ECO:0000256" key="7">
    <source>
        <dbReference type="RuleBase" id="RU000461"/>
    </source>
</evidence>
<comment type="cofactor">
    <cofactor evidence="6">
        <name>heme</name>
        <dbReference type="ChEBI" id="CHEBI:30413"/>
    </cofactor>
</comment>
<evidence type="ECO:0000256" key="5">
    <source>
        <dbReference type="ARBA" id="ARBA00023033"/>
    </source>
</evidence>
<evidence type="ECO:0000256" key="3">
    <source>
        <dbReference type="ARBA" id="ARBA00023002"/>
    </source>
</evidence>
<dbReference type="InterPro" id="IPR036396">
    <property type="entry name" value="Cyt_P450_sf"/>
</dbReference>
<dbReference type="EMBL" id="KK033417">
    <property type="protein sequence ID" value="EXL66660.1"/>
    <property type="molecule type" value="Genomic_DNA"/>
</dbReference>
<organism evidence="8">
    <name type="scientific">Fusarium oxysporum f. sp. conglutinans race 2 54008</name>
    <dbReference type="NCBI Taxonomy" id="1089457"/>
    <lineage>
        <taxon>Eukaryota</taxon>
        <taxon>Fungi</taxon>
        <taxon>Dikarya</taxon>
        <taxon>Ascomycota</taxon>
        <taxon>Pezizomycotina</taxon>
        <taxon>Sordariomycetes</taxon>
        <taxon>Hypocreomycetidae</taxon>
        <taxon>Hypocreales</taxon>
        <taxon>Nectriaceae</taxon>
        <taxon>Fusarium</taxon>
        <taxon>Fusarium oxysporum species complex</taxon>
    </lineage>
</organism>
<keyword evidence="3 7" id="KW-0560">Oxidoreductase</keyword>
<dbReference type="InterPro" id="IPR002401">
    <property type="entry name" value="Cyt_P450_E_grp-I"/>
</dbReference>
<evidence type="ECO:0000256" key="1">
    <source>
        <dbReference type="ARBA" id="ARBA00010617"/>
    </source>
</evidence>
<evidence type="ECO:0000256" key="4">
    <source>
        <dbReference type="ARBA" id="ARBA00023004"/>
    </source>
</evidence>
<dbReference type="CDD" id="cd11065">
    <property type="entry name" value="CYP64-like"/>
    <property type="match status" value="1"/>
</dbReference>
<dbReference type="HOGENOM" id="CLU_001570_2_1_1"/>
<dbReference type="PRINTS" id="PR00463">
    <property type="entry name" value="EP450I"/>
</dbReference>
<protein>
    <recommendedName>
        <fullName evidence="9">Cytochrome P450</fullName>
    </recommendedName>
</protein>
<dbReference type="Gene3D" id="1.10.630.10">
    <property type="entry name" value="Cytochrome P450"/>
    <property type="match status" value="1"/>
</dbReference>
<dbReference type="SUPFAM" id="SSF48264">
    <property type="entry name" value="Cytochrome P450"/>
    <property type="match status" value="1"/>
</dbReference>
<dbReference type="PANTHER" id="PTHR46300:SF2">
    <property type="entry name" value="CYTOCHROME P450 MONOOXYGENASE ALNH-RELATED"/>
    <property type="match status" value="1"/>
</dbReference>
<evidence type="ECO:0000313" key="8">
    <source>
        <dbReference type="EMBL" id="EXL66660.1"/>
    </source>
</evidence>
<dbReference type="PRINTS" id="PR00385">
    <property type="entry name" value="P450"/>
</dbReference>
<accession>X0H3R5</accession>
<dbReference type="InterPro" id="IPR050364">
    <property type="entry name" value="Cytochrome_P450_fung"/>
</dbReference>
<dbReference type="PROSITE" id="PS00086">
    <property type="entry name" value="CYTOCHROME_P450"/>
    <property type="match status" value="1"/>
</dbReference>
<keyword evidence="5 7" id="KW-0503">Monooxygenase</keyword>
<reference evidence="8" key="1">
    <citation type="submission" date="2011-11" db="EMBL/GenBank/DDBJ databases">
        <title>The Genome Sequence of Fusarium oxysporum PHW808.</title>
        <authorList>
            <consortium name="The Broad Institute Genome Sequencing Platform"/>
            <person name="Ma L.-J."/>
            <person name="Gale L.R."/>
            <person name="Schwartz D.C."/>
            <person name="Zhou S."/>
            <person name="Corby-Kistler H."/>
            <person name="Young S.K."/>
            <person name="Zeng Q."/>
            <person name="Gargeya S."/>
            <person name="Fitzgerald M."/>
            <person name="Haas B."/>
            <person name="Abouelleil A."/>
            <person name="Alvarado L."/>
            <person name="Arachchi H.M."/>
            <person name="Berlin A."/>
            <person name="Brown A."/>
            <person name="Chapman S.B."/>
            <person name="Chen Z."/>
            <person name="Dunbar C."/>
            <person name="Freedman E."/>
            <person name="Gearin G."/>
            <person name="Goldberg J."/>
            <person name="Griggs A."/>
            <person name="Gujja S."/>
            <person name="Heiman D."/>
            <person name="Howarth C."/>
            <person name="Larson L."/>
            <person name="Lui A."/>
            <person name="MacDonald P.J.P."/>
            <person name="Montmayeur A."/>
            <person name="Murphy C."/>
            <person name="Neiman D."/>
            <person name="Pearson M."/>
            <person name="Priest M."/>
            <person name="Roberts A."/>
            <person name="Saif S."/>
            <person name="Shea T."/>
            <person name="Shenoy N."/>
            <person name="Sisk P."/>
            <person name="Stolte C."/>
            <person name="Sykes S."/>
            <person name="Wortman J."/>
            <person name="Nusbaum C."/>
            <person name="Birren B."/>
        </authorList>
    </citation>
    <scope>NUCLEOTIDE SEQUENCE [LARGE SCALE GENOMIC DNA]</scope>
    <source>
        <strain evidence="8">54008</strain>
    </source>
</reference>
<sequence>MSLLSPSGGIIAVVLLYGVWRLLRIGHRPANYPPGPPTWPILGNLWQLPKGDIHIQYHKWAQKYGPIYSIMRGSQAVIVLSSAEIVRDLFDKRSNIYSDRPEYYLAEDIGSGGMRMTLMHSNPTWRLARKMTHHLLNVSATRRYIPYQELEDTKLVYDILIKPDDFVGHIERATSSLTSSIVYGFRLPTHDDPRVGEIFDNFHSISDITRKGGILDWYPFLRMLPDFLLGTRRRARQHHKDELGLFLRYWLNAKDFMSRGILQPCFCIGMAKMQEQEGLSDAQAAYIAGIIFDAGSDTTANTLIGMVQALACYPEVQRRAQEGKSFNLVDKIDRVVGTKRLPRASDLQDLPYVQQCVQEILRWCPTTIVGGLAHSPTRDDYYQGYCIPKGSTIVNNVWAIQMDPSRYPDPEVFRPERWQARLHTAKENMVGEKTDLLLFGAGRRICPGQHVGERSVFLATAHLLWSFNIEKARGEDGVEIPIEPQSFTSGIAVRPKSFKVSIAPRDPFRAQVIRDEWDCARTELLDQDEQWTKVPEEIAEALGPA</sequence>
<dbReference type="GO" id="GO:0016705">
    <property type="term" value="F:oxidoreductase activity, acting on paired donors, with incorporation or reduction of molecular oxygen"/>
    <property type="evidence" value="ECO:0007669"/>
    <property type="project" value="InterPro"/>
</dbReference>
<proteinExistence type="inferred from homology"/>
<dbReference type="GO" id="GO:0020037">
    <property type="term" value="F:heme binding"/>
    <property type="evidence" value="ECO:0007669"/>
    <property type="project" value="InterPro"/>
</dbReference>
<dbReference type="GO" id="GO:0004497">
    <property type="term" value="F:monooxygenase activity"/>
    <property type="evidence" value="ECO:0007669"/>
    <property type="project" value="UniProtKB-KW"/>
</dbReference>
<evidence type="ECO:0008006" key="9">
    <source>
        <dbReference type="Google" id="ProtNLM"/>
    </source>
</evidence>
<dbReference type="GO" id="GO:0005506">
    <property type="term" value="F:iron ion binding"/>
    <property type="evidence" value="ECO:0007669"/>
    <property type="project" value="InterPro"/>
</dbReference>
<comment type="similarity">
    <text evidence="1 7">Belongs to the cytochrome P450 family.</text>
</comment>
<dbReference type="Pfam" id="PF00067">
    <property type="entry name" value="p450"/>
    <property type="match status" value="1"/>
</dbReference>
<keyword evidence="2 6" id="KW-0479">Metal-binding</keyword>
<feature type="binding site" description="axial binding residue" evidence="6">
    <location>
        <position position="446"/>
    </location>
    <ligand>
        <name>heme</name>
        <dbReference type="ChEBI" id="CHEBI:30413"/>
    </ligand>
    <ligandPart>
        <name>Fe</name>
        <dbReference type="ChEBI" id="CHEBI:18248"/>
    </ligandPart>
</feature>
<reference evidence="8" key="2">
    <citation type="submission" date="2014-03" db="EMBL/GenBank/DDBJ databases">
        <title>The Genome Annotation of Fusarium oxysporum PHW808.</title>
        <authorList>
            <consortium name="The Broad Institute Genomics Platform"/>
            <person name="Ma L.-J."/>
            <person name="Corby-Kistler H."/>
            <person name="Broz K."/>
            <person name="Gale L.R."/>
            <person name="Jonkers W."/>
            <person name="O'Donnell K."/>
            <person name="Ploetz R."/>
            <person name="Steinberg C."/>
            <person name="Schwartz D.C."/>
            <person name="VanEtten H."/>
            <person name="Zhou S."/>
            <person name="Young S.K."/>
            <person name="Zeng Q."/>
            <person name="Gargeya S."/>
            <person name="Fitzgerald M."/>
            <person name="Abouelleil A."/>
            <person name="Alvarado L."/>
            <person name="Chapman S.B."/>
            <person name="Gainer-Dewar J."/>
            <person name="Goldberg J."/>
            <person name="Griggs A."/>
            <person name="Gujja S."/>
            <person name="Hansen M."/>
            <person name="Howarth C."/>
            <person name="Imamovic A."/>
            <person name="Ireland A."/>
            <person name="Larimer J."/>
            <person name="McCowan C."/>
            <person name="Murphy C."/>
            <person name="Pearson M."/>
            <person name="Poon T.W."/>
            <person name="Priest M."/>
            <person name="Roberts A."/>
            <person name="Saif S."/>
            <person name="Shea T."/>
            <person name="Sykes S."/>
            <person name="Wortman J."/>
            <person name="Nusbaum C."/>
            <person name="Birren B."/>
        </authorList>
    </citation>
    <scope>NUCLEOTIDE SEQUENCE</scope>
    <source>
        <strain evidence="8">54008</strain>
    </source>
</reference>
<gene>
    <name evidence="8" type="ORF">FOPG_17182</name>
</gene>
<dbReference type="InterPro" id="IPR017972">
    <property type="entry name" value="Cyt_P450_CS"/>
</dbReference>
<evidence type="ECO:0000256" key="2">
    <source>
        <dbReference type="ARBA" id="ARBA00022723"/>
    </source>
</evidence>
<keyword evidence="6 7" id="KW-0349">Heme</keyword>
<dbReference type="PANTHER" id="PTHR46300">
    <property type="entry name" value="P450, PUTATIVE (EUROFUNG)-RELATED-RELATED"/>
    <property type="match status" value="1"/>
</dbReference>
<dbReference type="OrthoDB" id="1103324at2759"/>
<dbReference type="AlphaFoldDB" id="X0H3R5"/>
<keyword evidence="4 6" id="KW-0408">Iron</keyword>
<dbReference type="Proteomes" id="UP000030676">
    <property type="component" value="Unassembled WGS sequence"/>
</dbReference>